<comment type="caution">
    <text evidence="5">The sequence shown here is derived from an EMBL/GenBank/DDBJ whole genome shotgun (WGS) entry which is preliminary data.</text>
</comment>
<evidence type="ECO:0000313" key="5">
    <source>
        <dbReference type="EMBL" id="PQF24477.1"/>
    </source>
</evidence>
<evidence type="ECO:0000259" key="3">
    <source>
        <dbReference type="Pfam" id="PF03272"/>
    </source>
</evidence>
<keyword evidence="2" id="KW-0732">Signal</keyword>
<gene>
    <name evidence="5" type="ORF">CUS89_04185</name>
</gene>
<feature type="domain" description="WxL" evidence="4">
    <location>
        <begin position="55"/>
        <end position="240"/>
    </location>
</feature>
<dbReference type="AlphaFoldDB" id="A0A2S7RWW2"/>
<dbReference type="InterPro" id="IPR004954">
    <property type="entry name" value="Mucin-bd"/>
</dbReference>
<evidence type="ECO:0000256" key="2">
    <source>
        <dbReference type="SAM" id="SignalP"/>
    </source>
</evidence>
<evidence type="ECO:0000259" key="4">
    <source>
        <dbReference type="Pfam" id="PF13731"/>
    </source>
</evidence>
<feature type="region of interest" description="Disordered" evidence="1">
    <location>
        <begin position="46"/>
        <end position="65"/>
    </location>
</feature>
<dbReference type="InterPro" id="IPR027994">
    <property type="entry name" value="WxL_dom"/>
</dbReference>
<dbReference type="Proteomes" id="UP000237934">
    <property type="component" value="Unassembled WGS sequence"/>
</dbReference>
<proteinExistence type="predicted"/>
<organism evidence="5 6">
    <name type="scientific">Enterococcus mundtii</name>
    <dbReference type="NCBI Taxonomy" id="53346"/>
    <lineage>
        <taxon>Bacteria</taxon>
        <taxon>Bacillati</taxon>
        <taxon>Bacillota</taxon>
        <taxon>Bacilli</taxon>
        <taxon>Lactobacillales</taxon>
        <taxon>Enterococcaceae</taxon>
        <taxon>Enterococcus</taxon>
    </lineage>
</organism>
<feature type="signal peptide" evidence="2">
    <location>
        <begin position="1"/>
        <end position="26"/>
    </location>
</feature>
<dbReference type="Pfam" id="PF13731">
    <property type="entry name" value="WxL"/>
    <property type="match status" value="1"/>
</dbReference>
<sequence length="436" mass="49380">MKFKHSLLKMVSLSCLLVLGSNYAVANEMNSADLCKAQTPVSGELGLSADGGYDPNPPSDLNKKTGNTKSYLGISYIPETFDFGSTKLKDDVQKQTITTTMNEKTYNVGVKDKRRQNTQHWSLNVKHNISINNGYQGISLTVPINGDVKRNINDGTSSFQENELTDQLKKYGQNEVEKAEDNTIDVTTQEKTIMHTANGQFVNGVYDLELGNVTLNIPDASKVPAQTISGTVQWNLANTPMKQNYLTEEIRNLFKDGNCKELKKNITSEQVKLAKQSIEKIQNKDQQDYNRTYFSEYVEGHFIEWFGKGFYDISFGKMCYFKDSTNSSAEILFHKIEQQGPHPFFKNQDYMRVTVKRDDIIVLDEHIQGNDNRAIYTKSAVVQPGDIIEIYHAEGKGRRLKTYPESYKSNGKNNKGNELTLKYMVDSNLDLKTIKE</sequence>
<feature type="domain" description="Putative mucin/carbohydrate-binding" evidence="3">
    <location>
        <begin position="331"/>
        <end position="418"/>
    </location>
</feature>
<accession>A0A2S7RWW2</accession>
<dbReference type="Pfam" id="PF03272">
    <property type="entry name" value="Mucin_bdg"/>
    <property type="match status" value="1"/>
</dbReference>
<evidence type="ECO:0000256" key="1">
    <source>
        <dbReference type="SAM" id="MobiDB-lite"/>
    </source>
</evidence>
<feature type="chain" id="PRO_5015461300" evidence="2">
    <location>
        <begin position="27"/>
        <end position="436"/>
    </location>
</feature>
<name>A0A2S7RWW2_ENTMU</name>
<protein>
    <submittedName>
        <fullName evidence="5">Uncharacterized protein</fullName>
    </submittedName>
</protein>
<dbReference type="RefSeq" id="WP_104871148.1">
    <property type="nucleotide sequence ID" value="NZ_PUAP01000015.1"/>
</dbReference>
<evidence type="ECO:0000313" key="6">
    <source>
        <dbReference type="Proteomes" id="UP000237934"/>
    </source>
</evidence>
<dbReference type="EMBL" id="PUAP01000015">
    <property type="protein sequence ID" value="PQF24477.1"/>
    <property type="molecule type" value="Genomic_DNA"/>
</dbReference>
<reference evidence="5 6" key="1">
    <citation type="journal article" date="2018" name="Pathog. Dis.">
        <title>Whole-genome sequencing based characterization of antimicrobial resistance in Enterococcus.</title>
        <authorList>
            <person name="Tyson G."/>
        </authorList>
    </citation>
    <scope>NUCLEOTIDE SEQUENCE [LARGE SCALE GENOMIC DNA]</scope>
    <source>
        <strain evidence="5 6">CVM N55263</strain>
    </source>
</reference>